<dbReference type="AlphaFoldDB" id="A0A4C1YT48"/>
<evidence type="ECO:0000256" key="1">
    <source>
        <dbReference type="SAM" id="MobiDB-lite"/>
    </source>
</evidence>
<name>A0A4C1YT48_EUMVA</name>
<evidence type="ECO:0000313" key="3">
    <source>
        <dbReference type="Proteomes" id="UP000299102"/>
    </source>
</evidence>
<sequence length="104" mass="11527">MLTDATTLSAMVTLRTLGIETKEIPEMLLAKCESNPFGIRTSGSCRRGRFRRARSKVYKMLKGKVNGTGRHWPRSQSGDGSTVKRVGLELNGTELDSVNEKIDQ</sequence>
<reference evidence="2 3" key="1">
    <citation type="journal article" date="2019" name="Commun. Biol.">
        <title>The bagworm genome reveals a unique fibroin gene that provides high tensile strength.</title>
        <authorList>
            <person name="Kono N."/>
            <person name="Nakamura H."/>
            <person name="Ohtoshi R."/>
            <person name="Tomita M."/>
            <person name="Numata K."/>
            <person name="Arakawa K."/>
        </authorList>
    </citation>
    <scope>NUCLEOTIDE SEQUENCE [LARGE SCALE GENOMIC DNA]</scope>
</reference>
<evidence type="ECO:0000313" key="2">
    <source>
        <dbReference type="EMBL" id="GBP77789.1"/>
    </source>
</evidence>
<gene>
    <name evidence="2" type="ORF">EVAR_50029_1</name>
</gene>
<proteinExistence type="predicted"/>
<protein>
    <submittedName>
        <fullName evidence="2">Uncharacterized protein</fullName>
    </submittedName>
</protein>
<dbReference type="Proteomes" id="UP000299102">
    <property type="component" value="Unassembled WGS sequence"/>
</dbReference>
<organism evidence="2 3">
    <name type="scientific">Eumeta variegata</name>
    <name type="common">Bagworm moth</name>
    <name type="synonym">Eumeta japonica</name>
    <dbReference type="NCBI Taxonomy" id="151549"/>
    <lineage>
        <taxon>Eukaryota</taxon>
        <taxon>Metazoa</taxon>
        <taxon>Ecdysozoa</taxon>
        <taxon>Arthropoda</taxon>
        <taxon>Hexapoda</taxon>
        <taxon>Insecta</taxon>
        <taxon>Pterygota</taxon>
        <taxon>Neoptera</taxon>
        <taxon>Endopterygota</taxon>
        <taxon>Lepidoptera</taxon>
        <taxon>Glossata</taxon>
        <taxon>Ditrysia</taxon>
        <taxon>Tineoidea</taxon>
        <taxon>Psychidae</taxon>
        <taxon>Oiketicinae</taxon>
        <taxon>Eumeta</taxon>
    </lineage>
</organism>
<comment type="caution">
    <text evidence="2">The sequence shown here is derived from an EMBL/GenBank/DDBJ whole genome shotgun (WGS) entry which is preliminary data.</text>
</comment>
<dbReference type="EMBL" id="BGZK01001346">
    <property type="protein sequence ID" value="GBP77789.1"/>
    <property type="molecule type" value="Genomic_DNA"/>
</dbReference>
<feature type="region of interest" description="Disordered" evidence="1">
    <location>
        <begin position="65"/>
        <end position="84"/>
    </location>
</feature>
<accession>A0A4C1YT48</accession>
<keyword evidence="3" id="KW-1185">Reference proteome</keyword>